<comment type="caution">
    <text evidence="1">The sequence shown here is derived from an EMBL/GenBank/DDBJ whole genome shotgun (WGS) entry which is preliminary data.</text>
</comment>
<sequence length="99" mass="10709">MNAEDEKDALNKLAAMVVSNSEAITLFGGQLTALRQFIGAVMPQLTGAQCATIAGLFAKGVENVISSTNELPEEYHRSLLTQANILLAALEEKKSRRLY</sequence>
<evidence type="ECO:0000313" key="1">
    <source>
        <dbReference type="EMBL" id="RCJ06848.1"/>
    </source>
</evidence>
<proteinExistence type="predicted"/>
<dbReference type="EMBL" id="QDHA01000044">
    <property type="protein sequence ID" value="RCJ06848.1"/>
    <property type="molecule type" value="Genomic_DNA"/>
</dbReference>
<reference evidence="1 2" key="1">
    <citation type="submission" date="2018-04" db="EMBL/GenBank/DDBJ databases">
        <title>Cupriavidus necator CR12 genome sequencing and assembly.</title>
        <authorList>
            <person name="Ben Fekih I."/>
            <person name="Mazhar H.S."/>
            <person name="Bello S.K."/>
            <person name="Rensing C."/>
        </authorList>
    </citation>
    <scope>NUCLEOTIDE SEQUENCE [LARGE SCALE GENOMIC DNA]</scope>
    <source>
        <strain evidence="1 2">CR12</strain>
    </source>
</reference>
<gene>
    <name evidence="1" type="ORF">DDK22_19580</name>
</gene>
<name>A0A367PG43_CUPNE</name>
<organism evidence="1 2">
    <name type="scientific">Cupriavidus necator</name>
    <name type="common">Alcaligenes eutrophus</name>
    <name type="synonym">Ralstonia eutropha</name>
    <dbReference type="NCBI Taxonomy" id="106590"/>
    <lineage>
        <taxon>Bacteria</taxon>
        <taxon>Pseudomonadati</taxon>
        <taxon>Pseudomonadota</taxon>
        <taxon>Betaproteobacteria</taxon>
        <taxon>Burkholderiales</taxon>
        <taxon>Burkholderiaceae</taxon>
        <taxon>Cupriavidus</taxon>
    </lineage>
</organism>
<dbReference type="AlphaFoldDB" id="A0A367PG43"/>
<dbReference type="Proteomes" id="UP000253501">
    <property type="component" value="Unassembled WGS sequence"/>
</dbReference>
<evidence type="ECO:0000313" key="2">
    <source>
        <dbReference type="Proteomes" id="UP000253501"/>
    </source>
</evidence>
<protein>
    <submittedName>
        <fullName evidence="1">Uncharacterized protein</fullName>
    </submittedName>
</protein>
<accession>A0A367PG43</accession>